<dbReference type="InterPro" id="IPR005162">
    <property type="entry name" value="Retrotrans_gag_dom"/>
</dbReference>
<dbReference type="GeneID" id="109721557"/>
<reference evidence="2" key="1">
    <citation type="journal article" date="2015" name="Nat. Genet.">
        <title>The pineapple genome and the evolution of CAM photosynthesis.</title>
        <authorList>
            <person name="Ming R."/>
            <person name="VanBuren R."/>
            <person name="Wai C.M."/>
            <person name="Tang H."/>
            <person name="Schatz M.C."/>
            <person name="Bowers J.E."/>
            <person name="Lyons E."/>
            <person name="Wang M.L."/>
            <person name="Chen J."/>
            <person name="Biggers E."/>
            <person name="Zhang J."/>
            <person name="Huang L."/>
            <person name="Zhang L."/>
            <person name="Miao W."/>
            <person name="Zhang J."/>
            <person name="Ye Z."/>
            <person name="Miao C."/>
            <person name="Lin Z."/>
            <person name="Wang H."/>
            <person name="Zhou H."/>
            <person name="Yim W.C."/>
            <person name="Priest H.D."/>
            <person name="Zheng C."/>
            <person name="Woodhouse M."/>
            <person name="Edger P.P."/>
            <person name="Guyot R."/>
            <person name="Guo H.B."/>
            <person name="Guo H."/>
            <person name="Zheng G."/>
            <person name="Singh R."/>
            <person name="Sharma A."/>
            <person name="Min X."/>
            <person name="Zheng Y."/>
            <person name="Lee H."/>
            <person name="Gurtowski J."/>
            <person name="Sedlazeck F.J."/>
            <person name="Harkess A."/>
            <person name="McKain M.R."/>
            <person name="Liao Z."/>
            <person name="Fang J."/>
            <person name="Liu J."/>
            <person name="Zhang X."/>
            <person name="Zhang Q."/>
            <person name="Hu W."/>
            <person name="Qin Y."/>
            <person name="Wang K."/>
            <person name="Chen L.Y."/>
            <person name="Shirley N."/>
            <person name="Lin Y.R."/>
            <person name="Liu L.Y."/>
            <person name="Hernandez A.G."/>
            <person name="Wright C.L."/>
            <person name="Bulone V."/>
            <person name="Tuskan G.A."/>
            <person name="Heath K."/>
            <person name="Zee F."/>
            <person name="Moore P.H."/>
            <person name="Sunkar R."/>
            <person name="Leebens-Mack J.H."/>
            <person name="Mockler T."/>
            <person name="Bennetzen J.L."/>
            <person name="Freeling M."/>
            <person name="Sankoff D."/>
            <person name="Paterson A.H."/>
            <person name="Zhu X."/>
            <person name="Yang X."/>
            <person name="Smith J.A."/>
            <person name="Cushman J.C."/>
            <person name="Paull R.E."/>
            <person name="Yu Q."/>
        </authorList>
    </citation>
    <scope>NUCLEOTIDE SEQUENCE [LARGE SCALE GENOMIC DNA]</scope>
    <source>
        <strain evidence="2">cv. F153</strain>
    </source>
</reference>
<keyword evidence="2" id="KW-1185">Reference proteome</keyword>
<dbReference type="Pfam" id="PF03732">
    <property type="entry name" value="Retrotrans_gag"/>
    <property type="match status" value="1"/>
</dbReference>
<dbReference type="AlphaFoldDB" id="A0A6P5GAG5"/>
<dbReference type="Proteomes" id="UP000515123">
    <property type="component" value="Linkage group 15"/>
</dbReference>
<dbReference type="OrthoDB" id="8068363at2759"/>
<protein>
    <submittedName>
        <fullName evidence="3">Uncharacterized protein LOC109721557</fullName>
    </submittedName>
</protein>
<evidence type="ECO:0000313" key="3">
    <source>
        <dbReference type="RefSeq" id="XP_020104812.1"/>
    </source>
</evidence>
<accession>A0A6P5GAG5</accession>
<proteinExistence type="predicted"/>
<organism evidence="2 3">
    <name type="scientific">Ananas comosus</name>
    <name type="common">Pineapple</name>
    <name type="synonym">Ananas ananas</name>
    <dbReference type="NCBI Taxonomy" id="4615"/>
    <lineage>
        <taxon>Eukaryota</taxon>
        <taxon>Viridiplantae</taxon>
        <taxon>Streptophyta</taxon>
        <taxon>Embryophyta</taxon>
        <taxon>Tracheophyta</taxon>
        <taxon>Spermatophyta</taxon>
        <taxon>Magnoliopsida</taxon>
        <taxon>Liliopsida</taxon>
        <taxon>Poales</taxon>
        <taxon>Bromeliaceae</taxon>
        <taxon>Bromelioideae</taxon>
        <taxon>Ananas</taxon>
    </lineage>
</organism>
<name>A0A6P5GAG5_ANACO</name>
<evidence type="ECO:0000313" key="2">
    <source>
        <dbReference type="Proteomes" id="UP000515123"/>
    </source>
</evidence>
<dbReference type="RefSeq" id="XP_020104812.1">
    <property type="nucleotide sequence ID" value="XM_020249223.1"/>
</dbReference>
<feature type="domain" description="Retrotransposon gag" evidence="1">
    <location>
        <begin position="103"/>
        <end position="200"/>
    </location>
</feature>
<evidence type="ECO:0000259" key="1">
    <source>
        <dbReference type="Pfam" id="PF03732"/>
    </source>
</evidence>
<sequence>MLAQEGVERLAPPVVIPNATKGVAAAAIPFAVVAAGSGTSNPEGAAMEAARERALAALVIFTKFNPPMFDEKKVELWMVESWIDSMETLFEDIYTLEKDKVHLATHCLEKAAKVWWKRVKRDRPSNLLPMVWKEFRGLVFTNYFPDSEKKKLQDKFRKLRQGDRSVGKYEQEFFHIIDCVPDVVRDDKDMAGWFLRGLRPKIYEAVQILKLTTFAEVLDRALWAEYGSAYARGSASLWKRKGIKGRSELRVVPGIG</sequence>
<gene>
    <name evidence="3" type="primary">LOC109721557</name>
</gene>
<reference evidence="3" key="2">
    <citation type="submission" date="2025-08" db="UniProtKB">
        <authorList>
            <consortium name="RefSeq"/>
        </authorList>
    </citation>
    <scope>IDENTIFICATION</scope>
    <source>
        <tissue evidence="3">Leaf</tissue>
    </source>
</reference>